<dbReference type="HOGENOM" id="CLU_060190_0_0_1"/>
<dbReference type="InterPro" id="IPR050373">
    <property type="entry name" value="Fibrinogen_C-term_domain"/>
</dbReference>
<proteinExistence type="predicted"/>
<evidence type="ECO:0000313" key="4">
    <source>
        <dbReference type="Proteomes" id="UP000030746"/>
    </source>
</evidence>
<dbReference type="GeneID" id="20235803"/>
<keyword evidence="1" id="KW-0732">Signal</keyword>
<dbReference type="InterPro" id="IPR000742">
    <property type="entry name" value="EGF"/>
</dbReference>
<gene>
    <name evidence="3" type="ORF">LOTGIDRAFT_152863</name>
</gene>
<reference evidence="3 4" key="1">
    <citation type="journal article" date="2013" name="Nature">
        <title>Insights into bilaterian evolution from three spiralian genomes.</title>
        <authorList>
            <person name="Simakov O."/>
            <person name="Marletaz F."/>
            <person name="Cho S.J."/>
            <person name="Edsinger-Gonzales E."/>
            <person name="Havlak P."/>
            <person name="Hellsten U."/>
            <person name="Kuo D.H."/>
            <person name="Larsson T."/>
            <person name="Lv J."/>
            <person name="Arendt D."/>
            <person name="Savage R."/>
            <person name="Osoegawa K."/>
            <person name="de Jong P."/>
            <person name="Grimwood J."/>
            <person name="Chapman J.A."/>
            <person name="Shapiro H."/>
            <person name="Aerts A."/>
            <person name="Otillar R.P."/>
            <person name="Terry A.Y."/>
            <person name="Boore J.L."/>
            <person name="Grigoriev I.V."/>
            <person name="Lindberg D.R."/>
            <person name="Seaver E.C."/>
            <person name="Weisblat D.A."/>
            <person name="Putnam N.H."/>
            <person name="Rokhsar D.S."/>
        </authorList>
    </citation>
    <scope>NUCLEOTIDE SEQUENCE [LARGE SCALE GENOMIC DNA]</scope>
</reference>
<feature type="domain" description="Fibrinogen C-terminal" evidence="2">
    <location>
        <begin position="133"/>
        <end position="312"/>
    </location>
</feature>
<organism evidence="3 4">
    <name type="scientific">Lottia gigantea</name>
    <name type="common">Giant owl limpet</name>
    <dbReference type="NCBI Taxonomy" id="225164"/>
    <lineage>
        <taxon>Eukaryota</taxon>
        <taxon>Metazoa</taxon>
        <taxon>Spiralia</taxon>
        <taxon>Lophotrochozoa</taxon>
        <taxon>Mollusca</taxon>
        <taxon>Gastropoda</taxon>
        <taxon>Patellogastropoda</taxon>
        <taxon>Lottioidea</taxon>
        <taxon>Lottiidae</taxon>
        <taxon>Lottia</taxon>
    </lineage>
</organism>
<dbReference type="EMBL" id="KB201304">
    <property type="protein sequence ID" value="ESO97766.1"/>
    <property type="molecule type" value="Genomic_DNA"/>
</dbReference>
<evidence type="ECO:0000313" key="3">
    <source>
        <dbReference type="EMBL" id="ESO97766.1"/>
    </source>
</evidence>
<dbReference type="InterPro" id="IPR036056">
    <property type="entry name" value="Fibrinogen-like_C"/>
</dbReference>
<sequence length="371" mass="42016">MAICSILVMMLTHLTGFILSLECGNQWFMMVDCPNFFPGYNTSFVNMTVNTIYNCVLQAEKESTAKSLVFHKDSQTGQKTCYLYEEIASSCEGSVEVDFGVNKYLFKPYKCENGGSLTEDKLSCDCIAGYFGISCTELATDCQDLNNRGIRDRGLYSVNLLPNKPPINLTCFGGRTVVMHQHINKDVNFTFKRSWAEYRDGFYGEENFWLGLELMHILTTQKSQNKLDVSARIVNPGEEQEEYLKTTFTGFKVDGENTEFLMGYSGTRYVGNYLGELLRTLNNSRFSTYDRDNDQMAINCAMKYGGGWWYNNAGTFTRDFTPNEFQFECAPANPTGYFWNQCEGCTSEVKDISTGSVFNGTVRMVDLVLSD</sequence>
<dbReference type="Gene3D" id="3.90.215.10">
    <property type="entry name" value="Gamma Fibrinogen, chain A, domain 1"/>
    <property type="match status" value="1"/>
</dbReference>
<dbReference type="Pfam" id="PF00147">
    <property type="entry name" value="Fibrinogen_C"/>
    <property type="match status" value="1"/>
</dbReference>
<dbReference type="SUPFAM" id="SSF56496">
    <property type="entry name" value="Fibrinogen C-terminal domain-like"/>
    <property type="match status" value="1"/>
</dbReference>
<dbReference type="AlphaFoldDB" id="V4AVA7"/>
<feature type="chain" id="PRO_5004717217" description="Fibrinogen C-terminal domain-containing protein" evidence="1">
    <location>
        <begin position="21"/>
        <end position="371"/>
    </location>
</feature>
<dbReference type="PANTHER" id="PTHR19143">
    <property type="entry name" value="FIBRINOGEN/TENASCIN/ANGIOPOEITIN"/>
    <property type="match status" value="1"/>
</dbReference>
<dbReference type="PROSITE" id="PS01186">
    <property type="entry name" value="EGF_2"/>
    <property type="match status" value="1"/>
</dbReference>
<dbReference type="GO" id="GO:0005615">
    <property type="term" value="C:extracellular space"/>
    <property type="evidence" value="ECO:0007669"/>
    <property type="project" value="TreeGrafter"/>
</dbReference>
<dbReference type="InterPro" id="IPR002181">
    <property type="entry name" value="Fibrinogen_a/b/g_C_dom"/>
</dbReference>
<dbReference type="PROSITE" id="PS51406">
    <property type="entry name" value="FIBRINOGEN_C_2"/>
    <property type="match status" value="1"/>
</dbReference>
<dbReference type="CTD" id="20235803"/>
<evidence type="ECO:0000259" key="2">
    <source>
        <dbReference type="PROSITE" id="PS51406"/>
    </source>
</evidence>
<evidence type="ECO:0000256" key="1">
    <source>
        <dbReference type="SAM" id="SignalP"/>
    </source>
</evidence>
<dbReference type="Proteomes" id="UP000030746">
    <property type="component" value="Unassembled WGS sequence"/>
</dbReference>
<dbReference type="KEGG" id="lgi:LOTGIDRAFT_152863"/>
<dbReference type="SMART" id="SM00186">
    <property type="entry name" value="FBG"/>
    <property type="match status" value="1"/>
</dbReference>
<dbReference type="Gene3D" id="4.10.530.10">
    <property type="entry name" value="Gamma-fibrinogen Carboxyl Terminal Fragment, domain 2"/>
    <property type="match status" value="1"/>
</dbReference>
<dbReference type="OrthoDB" id="6160102at2759"/>
<keyword evidence="4" id="KW-1185">Reference proteome</keyword>
<protein>
    <recommendedName>
        <fullName evidence="2">Fibrinogen C-terminal domain-containing protein</fullName>
    </recommendedName>
</protein>
<name>V4AVA7_LOTGI</name>
<dbReference type="STRING" id="225164.V4AVA7"/>
<dbReference type="InterPro" id="IPR014716">
    <property type="entry name" value="Fibrinogen_a/b/g_C_1"/>
</dbReference>
<dbReference type="RefSeq" id="XP_009051616.1">
    <property type="nucleotide sequence ID" value="XM_009053368.1"/>
</dbReference>
<feature type="signal peptide" evidence="1">
    <location>
        <begin position="1"/>
        <end position="20"/>
    </location>
</feature>
<dbReference type="OMA" id="INCASEF"/>
<accession>V4AVA7</accession>